<dbReference type="Pfam" id="PF01648">
    <property type="entry name" value="ACPS"/>
    <property type="match status" value="1"/>
</dbReference>
<dbReference type="PANTHER" id="PTHR12215:SF10">
    <property type="entry name" value="L-AMINOADIPATE-SEMIALDEHYDE DEHYDROGENASE-PHOSPHOPANTETHEINYL TRANSFERASE"/>
    <property type="match status" value="1"/>
</dbReference>
<dbReference type="GO" id="GO:0000287">
    <property type="term" value="F:magnesium ion binding"/>
    <property type="evidence" value="ECO:0007669"/>
    <property type="project" value="InterPro"/>
</dbReference>
<dbReference type="RefSeq" id="WP_104321487.1">
    <property type="nucleotide sequence ID" value="NZ_PSSX01000005.1"/>
</dbReference>
<reference evidence="5 6" key="1">
    <citation type="submission" date="2018-01" db="EMBL/GenBank/DDBJ databases">
        <title>Complete genome sequences of the type strains of Marinobacter flavimaris and Marinobacter maroccanus.</title>
        <authorList>
            <person name="Palau M."/>
            <person name="Boujida N."/>
            <person name="Manresa A."/>
            <person name="Minana-Galbis D."/>
        </authorList>
    </citation>
    <scope>NUCLEOTIDE SEQUENCE [LARGE SCALE GENOMIC DNA]</scope>
    <source>
        <strain evidence="5 6">N4</strain>
    </source>
</reference>
<dbReference type="PANTHER" id="PTHR12215">
    <property type="entry name" value="PHOSPHOPANTETHEINE TRANSFERASE"/>
    <property type="match status" value="1"/>
</dbReference>
<dbReference type="GO" id="GO:0005829">
    <property type="term" value="C:cytosol"/>
    <property type="evidence" value="ECO:0007669"/>
    <property type="project" value="TreeGrafter"/>
</dbReference>
<dbReference type="AlphaFoldDB" id="A0A2S5ZBD3"/>
<evidence type="ECO:0000256" key="1">
    <source>
        <dbReference type="ARBA" id="ARBA00010990"/>
    </source>
</evidence>
<proteinExistence type="inferred from homology"/>
<keyword evidence="2" id="KW-0808">Transferase</keyword>
<comment type="caution">
    <text evidence="5">The sequence shown here is derived from an EMBL/GenBank/DDBJ whole genome shotgun (WGS) entry which is preliminary data.</text>
</comment>
<keyword evidence="6" id="KW-1185">Reference proteome</keyword>
<evidence type="ECO:0000259" key="4">
    <source>
        <dbReference type="Pfam" id="PF22624"/>
    </source>
</evidence>
<dbReference type="OrthoDB" id="9808281at2"/>
<dbReference type="SUPFAM" id="SSF56214">
    <property type="entry name" value="4'-phosphopantetheinyl transferase"/>
    <property type="match status" value="2"/>
</dbReference>
<dbReference type="InterPro" id="IPR055066">
    <property type="entry name" value="AASDHPPT_N"/>
</dbReference>
<dbReference type="InterPro" id="IPR050559">
    <property type="entry name" value="P-Pant_transferase_sf"/>
</dbReference>
<name>A0A2S5ZBD3_9GAMM</name>
<organism evidence="5 6">
    <name type="scientific">Marinobacter maroccanus</name>
    <dbReference type="NCBI Taxonomy" id="2055143"/>
    <lineage>
        <taxon>Bacteria</taxon>
        <taxon>Pseudomonadati</taxon>
        <taxon>Pseudomonadota</taxon>
        <taxon>Gammaproteobacteria</taxon>
        <taxon>Pseudomonadales</taxon>
        <taxon>Marinobacteraceae</taxon>
        <taxon>Marinobacter</taxon>
    </lineage>
</organism>
<dbReference type="GO" id="GO:0008897">
    <property type="term" value="F:holo-[acyl-carrier-protein] synthase activity"/>
    <property type="evidence" value="ECO:0007669"/>
    <property type="project" value="InterPro"/>
</dbReference>
<dbReference type="GO" id="GO:0019878">
    <property type="term" value="P:lysine biosynthetic process via aminoadipic acid"/>
    <property type="evidence" value="ECO:0007669"/>
    <property type="project" value="TreeGrafter"/>
</dbReference>
<evidence type="ECO:0000259" key="3">
    <source>
        <dbReference type="Pfam" id="PF01648"/>
    </source>
</evidence>
<dbReference type="Gene3D" id="3.90.470.20">
    <property type="entry name" value="4'-phosphopantetheinyl transferase domain"/>
    <property type="match status" value="1"/>
</dbReference>
<comment type="similarity">
    <text evidence="1">Belongs to the P-Pant transferase superfamily. Gsp/Sfp/HetI/AcpT family.</text>
</comment>
<dbReference type="EMBL" id="PSSX01000005">
    <property type="protein sequence ID" value="PPI84705.1"/>
    <property type="molecule type" value="Genomic_DNA"/>
</dbReference>
<evidence type="ECO:0000313" key="6">
    <source>
        <dbReference type="Proteomes" id="UP000239917"/>
    </source>
</evidence>
<feature type="domain" description="4'-phosphopantetheinyl transferase" evidence="3">
    <location>
        <begin position="127"/>
        <end position="202"/>
    </location>
</feature>
<dbReference type="InterPro" id="IPR008278">
    <property type="entry name" value="4-PPantetheinyl_Trfase_dom"/>
</dbReference>
<evidence type="ECO:0000313" key="5">
    <source>
        <dbReference type="EMBL" id="PPI84705.1"/>
    </source>
</evidence>
<gene>
    <name evidence="5" type="ORF">KEHDKFFH_08360</name>
</gene>
<protein>
    <submittedName>
        <fullName evidence="5">Uncharacterized protein</fullName>
    </submittedName>
</protein>
<dbReference type="Proteomes" id="UP000239917">
    <property type="component" value="Unassembled WGS sequence"/>
</dbReference>
<accession>A0A2S5ZBD3</accession>
<evidence type="ECO:0000256" key="2">
    <source>
        <dbReference type="ARBA" id="ARBA00022679"/>
    </source>
</evidence>
<sequence length="270" mass="30245">MQFGLPELTDNDRGISSLCVIWEIGDASLDGLPGAMTQALEQSEIERCNTLVLEKDRKRYVCSHFLRRVLLSRLTGLPMSEIAFSEGNDGKPFVSETERWCTAGTWHFNSSSSGNRVAFIATTPGQCGIDIEKVPDGQSLPDLKEMVQTKVFSSAEREFVMSGRGSLMERFYRIWTLKEAYLKYTGQGLGAMEQTDLFKVLDFGQPLSDGKMMAPGGELAAYHRYEEHYAFSVVVAREQSVSQVHTLNDEQVFSLFKGISTRERKSDTHA</sequence>
<feature type="domain" description="4'-phosphopantetheinyl transferase N-terminal" evidence="4">
    <location>
        <begin position="36"/>
        <end position="121"/>
    </location>
</feature>
<dbReference type="InterPro" id="IPR037143">
    <property type="entry name" value="4-PPantetheinyl_Trfase_dom_sf"/>
</dbReference>
<dbReference type="Pfam" id="PF22624">
    <property type="entry name" value="AASDHPPT_N"/>
    <property type="match status" value="1"/>
</dbReference>